<sequence>MSDKQTHCPTCSTTYKVSVAQLTIAQGMVCCPKCTTTFNALSHLVTENQNSVTASDSAFDTIDHNSRYPTQTDTSGQHNNQIQRPRHSFLNIFDEKVENSNIDLHTYLNNLNYFSTTPISVLPSMNWDESDKEQEKSLLYYVGWSLLNLSLLGLLLFQFFWFNPKYLQNSHVMSMAFTQICETFNCSHINEHYNLIHINKVKIRSVAKNETQFSGELVNLHNRSLSLPILRINLKKHGKQTVTYNLTSQEYLIESLVKVERIPQNSPFKFKFSLPVDRKDFDNYSLEIIRP</sequence>
<dbReference type="InterPro" id="IPR021834">
    <property type="entry name" value="DUF3426"/>
</dbReference>
<dbReference type="Proteomes" id="UP000787156">
    <property type="component" value="Unassembled WGS sequence"/>
</dbReference>
<feature type="transmembrane region" description="Helical" evidence="1">
    <location>
        <begin position="138"/>
        <end position="161"/>
    </location>
</feature>
<dbReference type="NCBIfam" id="TIGR02098">
    <property type="entry name" value="MJ0042_CXXC"/>
    <property type="match status" value="1"/>
</dbReference>
<dbReference type="EMBL" id="DYWX01000002">
    <property type="protein sequence ID" value="HJF26650.1"/>
    <property type="molecule type" value="Genomic_DNA"/>
</dbReference>
<organism evidence="2 3">
    <name type="scientific">Acinetobacter lwoffii</name>
    <dbReference type="NCBI Taxonomy" id="28090"/>
    <lineage>
        <taxon>Bacteria</taxon>
        <taxon>Pseudomonadati</taxon>
        <taxon>Pseudomonadota</taxon>
        <taxon>Gammaproteobacteria</taxon>
        <taxon>Moraxellales</taxon>
        <taxon>Moraxellaceae</taxon>
        <taxon>Acinetobacter</taxon>
    </lineage>
</organism>
<comment type="caution">
    <text evidence="2">The sequence shown here is derived from an EMBL/GenBank/DDBJ whole genome shotgun (WGS) entry which is preliminary data.</text>
</comment>
<reference evidence="2" key="1">
    <citation type="journal article" date="2021" name="PeerJ">
        <title>Extensive microbial diversity within the chicken gut microbiome revealed by metagenomics and culture.</title>
        <authorList>
            <person name="Gilroy R."/>
            <person name="Ravi A."/>
            <person name="Getino M."/>
            <person name="Pursley I."/>
            <person name="Horton D.L."/>
            <person name="Alikhan N.F."/>
            <person name="Baker D."/>
            <person name="Gharbi K."/>
            <person name="Hall N."/>
            <person name="Watson M."/>
            <person name="Adriaenssens E.M."/>
            <person name="Foster-Nyarko E."/>
            <person name="Jarju S."/>
            <person name="Secka A."/>
            <person name="Antonio M."/>
            <person name="Oren A."/>
            <person name="Chaudhuri R.R."/>
            <person name="La Ragione R."/>
            <person name="Hildebrand F."/>
            <person name="Pallen M.J."/>
        </authorList>
    </citation>
    <scope>NUCLEOTIDE SEQUENCE</scope>
    <source>
        <strain evidence="2">CHK135-1449</strain>
    </source>
</reference>
<evidence type="ECO:0000313" key="2">
    <source>
        <dbReference type="EMBL" id="HJF26650.1"/>
    </source>
</evidence>
<gene>
    <name evidence="2" type="ORF">K8V79_00035</name>
</gene>
<name>A0A9D2UQ71_ACILW</name>
<keyword evidence="1" id="KW-0472">Membrane</keyword>
<dbReference type="AlphaFoldDB" id="A0A9D2UQ71"/>
<proteinExistence type="predicted"/>
<keyword evidence="1" id="KW-0812">Transmembrane</keyword>
<keyword evidence="1" id="KW-1133">Transmembrane helix</keyword>
<reference evidence="2" key="2">
    <citation type="submission" date="2021-09" db="EMBL/GenBank/DDBJ databases">
        <authorList>
            <person name="Gilroy R."/>
        </authorList>
    </citation>
    <scope>NUCLEOTIDE SEQUENCE</scope>
    <source>
        <strain evidence="2">CHK135-1449</strain>
    </source>
</reference>
<dbReference type="Pfam" id="PF11906">
    <property type="entry name" value="DUF3426"/>
    <property type="match status" value="1"/>
</dbReference>
<evidence type="ECO:0000256" key="1">
    <source>
        <dbReference type="SAM" id="Phobius"/>
    </source>
</evidence>
<protein>
    <submittedName>
        <fullName evidence="2">DUF3426 domain-containing protein</fullName>
    </submittedName>
</protein>
<dbReference type="InterPro" id="IPR011723">
    <property type="entry name" value="Znf/thioredoxin_put"/>
</dbReference>
<evidence type="ECO:0000313" key="3">
    <source>
        <dbReference type="Proteomes" id="UP000787156"/>
    </source>
</evidence>
<accession>A0A9D2UQ71</accession>